<name>A0A4Y8WTE4_9PORP</name>
<evidence type="ECO:0000313" key="1">
    <source>
        <dbReference type="EMBL" id="TFH97174.1"/>
    </source>
</evidence>
<comment type="caution">
    <text evidence="1">The sequence shown here is derived from an EMBL/GenBank/DDBJ whole genome shotgun (WGS) entry which is preliminary data.</text>
</comment>
<dbReference type="AlphaFoldDB" id="A0A4Y8WTE4"/>
<accession>A0A4Y8WTE4</accession>
<organism evidence="1 2">
    <name type="scientific">Porphyromonas levii</name>
    <dbReference type="NCBI Taxonomy" id="28114"/>
    <lineage>
        <taxon>Bacteria</taxon>
        <taxon>Pseudomonadati</taxon>
        <taxon>Bacteroidota</taxon>
        <taxon>Bacteroidia</taxon>
        <taxon>Bacteroidales</taxon>
        <taxon>Porphyromonadaceae</taxon>
        <taxon>Porphyromonas</taxon>
    </lineage>
</organism>
<dbReference type="InterPro" id="IPR021448">
    <property type="entry name" value="DUF3098"/>
</dbReference>
<dbReference type="Proteomes" id="UP000297225">
    <property type="component" value="Unassembled WGS sequence"/>
</dbReference>
<reference evidence="1 2" key="1">
    <citation type="submission" date="2019-03" db="EMBL/GenBank/DDBJ databases">
        <title>Porphyromonas levii Isolated from the Uterus of Dairy Cows.</title>
        <authorList>
            <person name="Francis A.M."/>
        </authorList>
    </citation>
    <scope>NUCLEOTIDE SEQUENCE [LARGE SCALE GENOMIC DNA]</scope>
    <source>
        <strain evidence="1 2">AF5678</strain>
    </source>
</reference>
<proteinExistence type="predicted"/>
<dbReference type="STRING" id="1122973.GCA_000379925_01324"/>
<gene>
    <name evidence="1" type="ORF">E4P47_00855</name>
</gene>
<protein>
    <submittedName>
        <fullName evidence="1">DUF3098 domain-containing protein</fullName>
    </submittedName>
</protein>
<dbReference type="OrthoDB" id="963379at2"/>
<dbReference type="RefSeq" id="WP_134848982.1">
    <property type="nucleotide sequence ID" value="NZ_CP197400.1"/>
</dbReference>
<evidence type="ECO:0000313" key="2">
    <source>
        <dbReference type="Proteomes" id="UP000297225"/>
    </source>
</evidence>
<dbReference type="Pfam" id="PF11297">
    <property type="entry name" value="DUF3098"/>
    <property type="match status" value="1"/>
</dbReference>
<keyword evidence="2" id="KW-1185">Reference proteome</keyword>
<sequence>MSKEKGLKTYGFTKTNLGILVASILLIVLGYTLMAGGKSEDGVSFNPEVFSTIRIRVAPVALTIGYIGILVAVLWRGKKSKSADQRKEGSEA</sequence>
<dbReference type="EMBL" id="SPNC01000006">
    <property type="protein sequence ID" value="TFH97174.1"/>
    <property type="molecule type" value="Genomic_DNA"/>
</dbReference>